<evidence type="ECO:0000256" key="2">
    <source>
        <dbReference type="SAM" id="Phobius"/>
    </source>
</evidence>
<feature type="region of interest" description="Disordered" evidence="1">
    <location>
        <begin position="1"/>
        <end position="24"/>
    </location>
</feature>
<feature type="transmembrane region" description="Helical" evidence="2">
    <location>
        <begin position="59"/>
        <end position="84"/>
    </location>
</feature>
<accession>A0A9N8H183</accession>
<evidence type="ECO:0000313" key="3">
    <source>
        <dbReference type="EMBL" id="CAB9496047.1"/>
    </source>
</evidence>
<evidence type="ECO:0000313" key="4">
    <source>
        <dbReference type="Proteomes" id="UP001153069"/>
    </source>
</evidence>
<name>A0A9N8H183_9STRA</name>
<protein>
    <submittedName>
        <fullName evidence="3">Uncharacterized protein</fullName>
    </submittedName>
</protein>
<keyword evidence="2" id="KW-0812">Transmembrane</keyword>
<dbReference type="EMBL" id="CAICTM010000001">
    <property type="protein sequence ID" value="CAB9496047.1"/>
    <property type="molecule type" value="Genomic_DNA"/>
</dbReference>
<gene>
    <name evidence="3" type="ORF">SEMRO_1_G000260.1</name>
</gene>
<dbReference type="Proteomes" id="UP001153069">
    <property type="component" value="Unassembled WGS sequence"/>
</dbReference>
<dbReference type="AlphaFoldDB" id="A0A9N8H183"/>
<organism evidence="3 4">
    <name type="scientific">Seminavis robusta</name>
    <dbReference type="NCBI Taxonomy" id="568900"/>
    <lineage>
        <taxon>Eukaryota</taxon>
        <taxon>Sar</taxon>
        <taxon>Stramenopiles</taxon>
        <taxon>Ochrophyta</taxon>
        <taxon>Bacillariophyta</taxon>
        <taxon>Bacillariophyceae</taxon>
        <taxon>Bacillariophycidae</taxon>
        <taxon>Naviculales</taxon>
        <taxon>Naviculaceae</taxon>
        <taxon>Seminavis</taxon>
    </lineage>
</organism>
<reference evidence="3" key="1">
    <citation type="submission" date="2020-06" db="EMBL/GenBank/DDBJ databases">
        <authorList>
            <consortium name="Plant Systems Biology data submission"/>
        </authorList>
    </citation>
    <scope>NUCLEOTIDE SEQUENCE</scope>
    <source>
        <strain evidence="3">D6</strain>
    </source>
</reference>
<evidence type="ECO:0000256" key="1">
    <source>
        <dbReference type="SAM" id="MobiDB-lite"/>
    </source>
</evidence>
<keyword evidence="4" id="KW-1185">Reference proteome</keyword>
<keyword evidence="2" id="KW-0472">Membrane</keyword>
<proteinExistence type="predicted"/>
<feature type="compositionally biased region" description="Polar residues" evidence="1">
    <location>
        <begin position="1"/>
        <end position="10"/>
    </location>
</feature>
<keyword evidence="2" id="KW-1133">Transmembrane helix</keyword>
<comment type="caution">
    <text evidence="3">The sequence shown here is derived from an EMBL/GenBank/DDBJ whole genome shotgun (WGS) entry which is preliminary data.</text>
</comment>
<sequence length="310" mass="33442">MNSIQSQKTHANGMDDPENQGAKTFESNSIDELGSVDSFANESLNELMELKSTLRTIKWIVVALFGSVILVSVATLTALVISFLRSPQLSSNGHLFRMTTTKGAQVGTVGIGQTFRLPIFTLPVYGGNNALGTTSVHPHACVDVPSVKNVWRSVFLGITTNVIVSGVYDGRFRPDASISGAKQYGAALVFQGSIQNRTHTCLNTMDKDLQICVNFANPGCRRAGEPVEDASDRRLRQLTSSEVVDTPFNLEGIDEGYAAASNEGGASTSFPSIIHHRLMTEECTGIIDPWCQDFAALELVGPWQNKGMAV</sequence>